<dbReference type="Proteomes" id="UP000683925">
    <property type="component" value="Unassembled WGS sequence"/>
</dbReference>
<dbReference type="OrthoDB" id="440160at2759"/>
<keyword evidence="1" id="KW-0472">Membrane</keyword>
<organism evidence="2 3">
    <name type="scientific">Paramecium octaurelia</name>
    <dbReference type="NCBI Taxonomy" id="43137"/>
    <lineage>
        <taxon>Eukaryota</taxon>
        <taxon>Sar</taxon>
        <taxon>Alveolata</taxon>
        <taxon>Ciliophora</taxon>
        <taxon>Intramacronucleata</taxon>
        <taxon>Oligohymenophorea</taxon>
        <taxon>Peniculida</taxon>
        <taxon>Parameciidae</taxon>
        <taxon>Paramecium</taxon>
    </lineage>
</organism>
<keyword evidence="1" id="KW-0812">Transmembrane</keyword>
<dbReference type="EMBL" id="CAJJDP010000060">
    <property type="protein sequence ID" value="CAD8173309.1"/>
    <property type="molecule type" value="Genomic_DNA"/>
</dbReference>
<accession>A0A8S1VBB1</accession>
<protein>
    <submittedName>
        <fullName evidence="2">Uncharacterized protein</fullName>
    </submittedName>
</protein>
<feature type="transmembrane region" description="Helical" evidence="1">
    <location>
        <begin position="57"/>
        <end position="78"/>
    </location>
</feature>
<gene>
    <name evidence="2" type="ORF">POCTA_138.1.T0610258</name>
</gene>
<name>A0A8S1VBB1_PAROT</name>
<proteinExistence type="predicted"/>
<evidence type="ECO:0000313" key="2">
    <source>
        <dbReference type="EMBL" id="CAD8173309.1"/>
    </source>
</evidence>
<feature type="transmembrane region" description="Helical" evidence="1">
    <location>
        <begin position="18"/>
        <end position="37"/>
    </location>
</feature>
<sequence>MEVLNIIEEIVDDDLLFIQKYGLLISNFITIFILLYIKSRRQQNDKEERNPFYQSLFILMMKPCFFYLQLLIQMITIYEAHLISNGNANKIGKI</sequence>
<keyword evidence="3" id="KW-1185">Reference proteome</keyword>
<keyword evidence="1" id="KW-1133">Transmembrane helix</keyword>
<reference evidence="2" key="1">
    <citation type="submission" date="2021-01" db="EMBL/GenBank/DDBJ databases">
        <authorList>
            <consortium name="Genoscope - CEA"/>
            <person name="William W."/>
        </authorList>
    </citation>
    <scope>NUCLEOTIDE SEQUENCE</scope>
</reference>
<comment type="caution">
    <text evidence="2">The sequence shown here is derived from an EMBL/GenBank/DDBJ whole genome shotgun (WGS) entry which is preliminary data.</text>
</comment>
<evidence type="ECO:0000313" key="3">
    <source>
        <dbReference type="Proteomes" id="UP000683925"/>
    </source>
</evidence>
<dbReference type="AlphaFoldDB" id="A0A8S1VBB1"/>
<evidence type="ECO:0000256" key="1">
    <source>
        <dbReference type="SAM" id="Phobius"/>
    </source>
</evidence>